<protein>
    <submittedName>
        <fullName evidence="1">Uncharacterized protein</fullName>
    </submittedName>
</protein>
<accession>A0A8X6MDH8</accession>
<gene>
    <name evidence="1" type="ORF">NPIL_136511</name>
</gene>
<dbReference type="AlphaFoldDB" id="A0A8X6MDH8"/>
<keyword evidence="2" id="KW-1185">Reference proteome</keyword>
<name>A0A8X6MDH8_NEPPI</name>
<dbReference type="EMBL" id="BMAW01089958">
    <property type="protein sequence ID" value="GFS42406.1"/>
    <property type="molecule type" value="Genomic_DNA"/>
</dbReference>
<dbReference type="Proteomes" id="UP000887013">
    <property type="component" value="Unassembled WGS sequence"/>
</dbReference>
<proteinExistence type="predicted"/>
<reference evidence="1" key="1">
    <citation type="submission" date="2020-08" db="EMBL/GenBank/DDBJ databases">
        <title>Multicomponent nature underlies the extraordinary mechanical properties of spider dragline silk.</title>
        <authorList>
            <person name="Kono N."/>
            <person name="Nakamura H."/>
            <person name="Mori M."/>
            <person name="Yoshida Y."/>
            <person name="Ohtoshi R."/>
            <person name="Malay A.D."/>
            <person name="Moran D.A.P."/>
            <person name="Tomita M."/>
            <person name="Numata K."/>
            <person name="Arakawa K."/>
        </authorList>
    </citation>
    <scope>NUCLEOTIDE SEQUENCE</scope>
</reference>
<evidence type="ECO:0000313" key="1">
    <source>
        <dbReference type="EMBL" id="GFS42406.1"/>
    </source>
</evidence>
<sequence length="73" mass="8254">MRPGSPDDQPDETPDLSSTFCLTWFSNNCGVQHQLHSSVTFILKTILAPVCGWRIDNIPVPMSMPFIFPWKGF</sequence>
<comment type="caution">
    <text evidence="1">The sequence shown here is derived from an EMBL/GenBank/DDBJ whole genome shotgun (WGS) entry which is preliminary data.</text>
</comment>
<evidence type="ECO:0000313" key="2">
    <source>
        <dbReference type="Proteomes" id="UP000887013"/>
    </source>
</evidence>
<organism evidence="1 2">
    <name type="scientific">Nephila pilipes</name>
    <name type="common">Giant wood spider</name>
    <name type="synonym">Nephila maculata</name>
    <dbReference type="NCBI Taxonomy" id="299642"/>
    <lineage>
        <taxon>Eukaryota</taxon>
        <taxon>Metazoa</taxon>
        <taxon>Ecdysozoa</taxon>
        <taxon>Arthropoda</taxon>
        <taxon>Chelicerata</taxon>
        <taxon>Arachnida</taxon>
        <taxon>Araneae</taxon>
        <taxon>Araneomorphae</taxon>
        <taxon>Entelegynae</taxon>
        <taxon>Araneoidea</taxon>
        <taxon>Nephilidae</taxon>
        <taxon>Nephila</taxon>
    </lineage>
</organism>